<organism evidence="1 2">
    <name type="scientific">Sphaerisporangium aureirubrum</name>
    <dbReference type="NCBI Taxonomy" id="1544736"/>
    <lineage>
        <taxon>Bacteria</taxon>
        <taxon>Bacillati</taxon>
        <taxon>Actinomycetota</taxon>
        <taxon>Actinomycetes</taxon>
        <taxon>Streptosporangiales</taxon>
        <taxon>Streptosporangiaceae</taxon>
        <taxon>Sphaerisporangium</taxon>
    </lineage>
</organism>
<accession>A0ABW1NBQ8</accession>
<name>A0ABW1NBQ8_9ACTN</name>
<dbReference type="EMBL" id="JBHSRF010000004">
    <property type="protein sequence ID" value="MFC6080328.1"/>
    <property type="molecule type" value="Genomic_DNA"/>
</dbReference>
<dbReference type="Proteomes" id="UP001596137">
    <property type="component" value="Unassembled WGS sequence"/>
</dbReference>
<protein>
    <submittedName>
        <fullName evidence="1">Uncharacterized protein</fullName>
    </submittedName>
</protein>
<gene>
    <name evidence="1" type="ORF">ACFP1K_04115</name>
</gene>
<sequence length="45" mass="4922">MPIRGGVEAFYAYPSVPDEEIAPGTIVIIVEYSPPRTIYVARAIV</sequence>
<comment type="caution">
    <text evidence="1">The sequence shown here is derived from an EMBL/GenBank/DDBJ whole genome shotgun (WGS) entry which is preliminary data.</text>
</comment>
<keyword evidence="2" id="KW-1185">Reference proteome</keyword>
<evidence type="ECO:0000313" key="2">
    <source>
        <dbReference type="Proteomes" id="UP001596137"/>
    </source>
</evidence>
<evidence type="ECO:0000313" key="1">
    <source>
        <dbReference type="EMBL" id="MFC6080328.1"/>
    </source>
</evidence>
<proteinExistence type="predicted"/>
<dbReference type="RefSeq" id="WP_380747108.1">
    <property type="nucleotide sequence ID" value="NZ_JBHSRF010000004.1"/>
</dbReference>
<reference evidence="2" key="1">
    <citation type="journal article" date="2019" name="Int. J. Syst. Evol. Microbiol.">
        <title>The Global Catalogue of Microorganisms (GCM) 10K type strain sequencing project: providing services to taxonomists for standard genome sequencing and annotation.</title>
        <authorList>
            <consortium name="The Broad Institute Genomics Platform"/>
            <consortium name="The Broad Institute Genome Sequencing Center for Infectious Disease"/>
            <person name="Wu L."/>
            <person name="Ma J."/>
        </authorList>
    </citation>
    <scope>NUCLEOTIDE SEQUENCE [LARGE SCALE GENOMIC DNA]</scope>
    <source>
        <strain evidence="2">JCM 30346</strain>
    </source>
</reference>